<feature type="non-terminal residue" evidence="2">
    <location>
        <position position="87"/>
    </location>
</feature>
<organism evidence="2">
    <name type="scientific">Hyalomma excavatum</name>
    <dbReference type="NCBI Taxonomy" id="257692"/>
    <lineage>
        <taxon>Eukaryota</taxon>
        <taxon>Metazoa</taxon>
        <taxon>Ecdysozoa</taxon>
        <taxon>Arthropoda</taxon>
        <taxon>Chelicerata</taxon>
        <taxon>Arachnida</taxon>
        <taxon>Acari</taxon>
        <taxon>Parasitiformes</taxon>
        <taxon>Ixodida</taxon>
        <taxon>Ixodoidea</taxon>
        <taxon>Ixodidae</taxon>
        <taxon>Hyalomminae</taxon>
        <taxon>Hyalomma</taxon>
    </lineage>
</organism>
<feature type="signal peptide" evidence="1">
    <location>
        <begin position="1"/>
        <end position="19"/>
    </location>
</feature>
<dbReference type="EMBL" id="GEFH01000233">
    <property type="protein sequence ID" value="JAP68348.1"/>
    <property type="molecule type" value="mRNA"/>
</dbReference>
<protein>
    <recommendedName>
        <fullName evidence="3">8.9 kDa family member</fullName>
    </recommendedName>
</protein>
<evidence type="ECO:0000313" key="2">
    <source>
        <dbReference type="EMBL" id="JAP68348.1"/>
    </source>
</evidence>
<accession>A0A131XQB0</accession>
<dbReference type="AlphaFoldDB" id="A0A131XQB0"/>
<evidence type="ECO:0000256" key="1">
    <source>
        <dbReference type="SAM" id="SignalP"/>
    </source>
</evidence>
<keyword evidence="1" id="KW-0732">Signal</keyword>
<proteinExistence type="evidence at transcript level"/>
<name>A0A131XQB0_9ACAR</name>
<evidence type="ECO:0008006" key="3">
    <source>
        <dbReference type="Google" id="ProtNLM"/>
    </source>
</evidence>
<feature type="chain" id="PRO_5007284006" description="8.9 kDa family member" evidence="1">
    <location>
        <begin position="20"/>
        <end position="87"/>
    </location>
</feature>
<reference evidence="2" key="1">
    <citation type="journal article" date="2017" name="Ticks Tick Borne Dis.">
        <title>An insight into the sialome of Hyalomma excavatum.</title>
        <authorList>
            <person name="Ribeiro J.M."/>
            <person name="Slovak M."/>
            <person name="Francischetti I.M."/>
        </authorList>
    </citation>
    <scope>NUCLEOTIDE SEQUENCE</scope>
    <source>
        <strain evidence="2">Samish</strain>
        <tissue evidence="2">Salivary glands</tissue>
    </source>
</reference>
<sequence length="87" mass="9909">MKYVLEVTISLALVGASLQTYTQDYEALTFDRDHCIYKGMQLSKRATLTTSSCTGYYCRPRQKKMIFMGCPPPKGTPNSTILYDWPN</sequence>